<dbReference type="InterPro" id="IPR036514">
    <property type="entry name" value="SGNH_hydro_sf"/>
</dbReference>
<evidence type="ECO:0000256" key="1">
    <source>
        <dbReference type="SAM" id="SignalP"/>
    </source>
</evidence>
<evidence type="ECO:0000259" key="2">
    <source>
        <dbReference type="Pfam" id="PF13472"/>
    </source>
</evidence>
<feature type="chain" id="PRO_5032610536" evidence="1">
    <location>
        <begin position="20"/>
        <end position="214"/>
    </location>
</feature>
<protein>
    <submittedName>
        <fullName evidence="3">Arylesterase</fullName>
    </submittedName>
</protein>
<feature type="signal peptide" evidence="1">
    <location>
        <begin position="1"/>
        <end position="19"/>
    </location>
</feature>
<dbReference type="Gene3D" id="3.40.50.1110">
    <property type="entry name" value="SGNH hydrolase"/>
    <property type="match status" value="1"/>
</dbReference>
<proteinExistence type="predicted"/>
<sequence>MWIRGCLAAIALCCSQIVAADSQPADPPAEARSAILVIGDSLSAEYGLRRDTGWVKLIADRLRTEAPGYQILNSSISGDTTSGGRARLPAALSTHQPRVVIIELGSNDALRGLALAATRDNLSAMIEQARSRNAEVLLVGMQIPPNYGRAYTEQFQRLFSELAARHGVELVPFLLEGMAANMELFQADGIHPNEAAQAILADNVWKKLGPMLAR</sequence>
<accession>A0A853G777</accession>
<dbReference type="InterPro" id="IPR013830">
    <property type="entry name" value="SGNH_hydro"/>
</dbReference>
<organism evidence="3 4">
    <name type="scientific">Parapusillimonas granuli</name>
    <dbReference type="NCBI Taxonomy" id="380911"/>
    <lineage>
        <taxon>Bacteria</taxon>
        <taxon>Pseudomonadati</taxon>
        <taxon>Pseudomonadota</taxon>
        <taxon>Betaproteobacteria</taxon>
        <taxon>Burkholderiales</taxon>
        <taxon>Alcaligenaceae</taxon>
        <taxon>Parapusillimonas</taxon>
    </lineage>
</organism>
<feature type="domain" description="SGNH hydrolase-type esterase" evidence="2">
    <location>
        <begin position="37"/>
        <end position="198"/>
    </location>
</feature>
<dbReference type="CDD" id="cd01822">
    <property type="entry name" value="Lysophospholipase_L1_like"/>
    <property type="match status" value="1"/>
</dbReference>
<evidence type="ECO:0000313" key="3">
    <source>
        <dbReference type="EMBL" id="NYT50496.1"/>
    </source>
</evidence>
<dbReference type="PANTHER" id="PTHR30383">
    <property type="entry name" value="THIOESTERASE 1/PROTEASE 1/LYSOPHOSPHOLIPASE L1"/>
    <property type="match status" value="1"/>
</dbReference>
<keyword evidence="4" id="KW-1185">Reference proteome</keyword>
<dbReference type="EMBL" id="JACCEM010000007">
    <property type="protein sequence ID" value="NYT50496.1"/>
    <property type="molecule type" value="Genomic_DNA"/>
</dbReference>
<dbReference type="InterPro" id="IPR051532">
    <property type="entry name" value="Ester_Hydrolysis_Enzymes"/>
</dbReference>
<dbReference type="Proteomes" id="UP000559809">
    <property type="component" value="Unassembled WGS sequence"/>
</dbReference>
<dbReference type="GO" id="GO:0004622">
    <property type="term" value="F:phosphatidylcholine lysophospholipase activity"/>
    <property type="evidence" value="ECO:0007669"/>
    <property type="project" value="TreeGrafter"/>
</dbReference>
<dbReference type="SUPFAM" id="SSF52266">
    <property type="entry name" value="SGNH hydrolase"/>
    <property type="match status" value="1"/>
</dbReference>
<keyword evidence="1" id="KW-0732">Signal</keyword>
<dbReference type="RefSeq" id="WP_180156490.1">
    <property type="nucleotide sequence ID" value="NZ_JACCEM010000007.1"/>
</dbReference>
<reference evidence="3 4" key="1">
    <citation type="submission" date="2020-07" db="EMBL/GenBank/DDBJ databases">
        <title>Taxonomic revisions and descriptions of new bacterial species based on genomic comparisons in the high-G+C-content subgroup of the family Alcaligenaceae.</title>
        <authorList>
            <person name="Szabo A."/>
            <person name="Felfoldi T."/>
        </authorList>
    </citation>
    <scope>NUCLEOTIDE SEQUENCE [LARGE SCALE GENOMIC DNA]</scope>
    <source>
        <strain evidence="3 4">LMG 24012</strain>
    </source>
</reference>
<gene>
    <name evidence="3" type="ORF">H0A72_14345</name>
</gene>
<comment type="caution">
    <text evidence="3">The sequence shown here is derived from an EMBL/GenBank/DDBJ whole genome shotgun (WGS) entry which is preliminary data.</text>
</comment>
<name>A0A853G777_9BURK</name>
<dbReference type="PANTHER" id="PTHR30383:SF24">
    <property type="entry name" value="THIOESTERASE 1_PROTEASE 1_LYSOPHOSPHOLIPASE L1"/>
    <property type="match status" value="1"/>
</dbReference>
<evidence type="ECO:0000313" key="4">
    <source>
        <dbReference type="Proteomes" id="UP000559809"/>
    </source>
</evidence>
<dbReference type="Pfam" id="PF13472">
    <property type="entry name" value="Lipase_GDSL_2"/>
    <property type="match status" value="1"/>
</dbReference>
<dbReference type="AlphaFoldDB" id="A0A853G777"/>